<evidence type="ECO:0000313" key="2">
    <source>
        <dbReference type="EMBL" id="MBB5375733.1"/>
    </source>
</evidence>
<dbReference type="EMBL" id="JACHFK010000002">
    <property type="protein sequence ID" value="MBB5375733.1"/>
    <property type="molecule type" value="Genomic_DNA"/>
</dbReference>
<dbReference type="Proteomes" id="UP000539473">
    <property type="component" value="Unassembled WGS sequence"/>
</dbReference>
<organism evidence="2 3">
    <name type="scientific">Deinococcus metalli</name>
    <dbReference type="NCBI Taxonomy" id="1141878"/>
    <lineage>
        <taxon>Bacteria</taxon>
        <taxon>Thermotogati</taxon>
        <taxon>Deinococcota</taxon>
        <taxon>Deinococci</taxon>
        <taxon>Deinococcales</taxon>
        <taxon>Deinococcaceae</taxon>
        <taxon>Deinococcus</taxon>
    </lineage>
</organism>
<proteinExistence type="predicted"/>
<evidence type="ECO:0000256" key="1">
    <source>
        <dbReference type="SAM" id="Phobius"/>
    </source>
</evidence>
<keyword evidence="1" id="KW-0812">Transmembrane</keyword>
<keyword evidence="1" id="KW-0472">Membrane</keyword>
<sequence length="87" mass="9192">MDVHLPEFERRWRMAVRLMRALPLLIALVVVVGAGLFTLHVALPGVLLGAALSGVVAAWMIVLTAGWTVGVVPRRDPAPAAESLTGA</sequence>
<feature type="transmembrane region" description="Helical" evidence="1">
    <location>
        <begin position="21"/>
        <end position="41"/>
    </location>
</feature>
<gene>
    <name evidence="2" type="ORF">HNQ07_001190</name>
</gene>
<accession>A0A7W8KDI1</accession>
<evidence type="ECO:0000313" key="3">
    <source>
        <dbReference type="Proteomes" id="UP000539473"/>
    </source>
</evidence>
<keyword evidence="1" id="KW-1133">Transmembrane helix</keyword>
<reference evidence="2 3" key="1">
    <citation type="submission" date="2020-08" db="EMBL/GenBank/DDBJ databases">
        <title>Genomic Encyclopedia of Type Strains, Phase IV (KMG-IV): sequencing the most valuable type-strain genomes for metagenomic binning, comparative biology and taxonomic classification.</title>
        <authorList>
            <person name="Goeker M."/>
        </authorList>
    </citation>
    <scope>NUCLEOTIDE SEQUENCE [LARGE SCALE GENOMIC DNA]</scope>
    <source>
        <strain evidence="2 3">DSM 27521</strain>
    </source>
</reference>
<name>A0A7W8KDI1_9DEIO</name>
<protein>
    <submittedName>
        <fullName evidence="2">Uncharacterized protein</fullName>
    </submittedName>
</protein>
<dbReference type="AlphaFoldDB" id="A0A7W8KDI1"/>
<feature type="transmembrane region" description="Helical" evidence="1">
    <location>
        <begin position="47"/>
        <end position="69"/>
    </location>
</feature>
<dbReference type="RefSeq" id="WP_184110000.1">
    <property type="nucleotide sequence ID" value="NZ_BNAJ01000002.1"/>
</dbReference>
<comment type="caution">
    <text evidence="2">The sequence shown here is derived from an EMBL/GenBank/DDBJ whole genome shotgun (WGS) entry which is preliminary data.</text>
</comment>